<name>B9TGI4_RICCO</name>
<dbReference type="EMBL" id="EQ980669">
    <property type="protein sequence ID" value="EEF25031.1"/>
    <property type="molecule type" value="Genomic_DNA"/>
</dbReference>
<gene>
    <name evidence="2" type="ORF">RCOM_1914610</name>
</gene>
<dbReference type="InParanoid" id="B9TGI4"/>
<dbReference type="Proteomes" id="UP000008311">
    <property type="component" value="Unassembled WGS sequence"/>
</dbReference>
<organism evidence="2 3">
    <name type="scientific">Ricinus communis</name>
    <name type="common">Castor bean</name>
    <dbReference type="NCBI Taxonomy" id="3988"/>
    <lineage>
        <taxon>Eukaryota</taxon>
        <taxon>Viridiplantae</taxon>
        <taxon>Streptophyta</taxon>
        <taxon>Embryophyta</taxon>
        <taxon>Tracheophyta</taxon>
        <taxon>Spermatophyta</taxon>
        <taxon>Magnoliopsida</taxon>
        <taxon>eudicotyledons</taxon>
        <taxon>Gunneridae</taxon>
        <taxon>Pentapetalae</taxon>
        <taxon>rosids</taxon>
        <taxon>fabids</taxon>
        <taxon>Malpighiales</taxon>
        <taxon>Euphorbiaceae</taxon>
        <taxon>Acalyphoideae</taxon>
        <taxon>Acalypheae</taxon>
        <taxon>Ricinus</taxon>
    </lineage>
</organism>
<dbReference type="AlphaFoldDB" id="B9TGI4"/>
<protein>
    <submittedName>
        <fullName evidence="2">Uncharacterized protein</fullName>
    </submittedName>
</protein>
<sequence>MRSSTTSQRLRDRAVPQRRRLRSQERKPGIATGQTGSGKTRAASGDTIQVCVAFFGWSPAAQLLSGLGRAITGAQQAVYRCAVCLAACVKLRSR</sequence>
<reference evidence="3" key="1">
    <citation type="journal article" date="2010" name="Nat. Biotechnol.">
        <title>Draft genome sequence of the oilseed species Ricinus communis.</title>
        <authorList>
            <person name="Chan A.P."/>
            <person name="Crabtree J."/>
            <person name="Zhao Q."/>
            <person name="Lorenzi H."/>
            <person name="Orvis J."/>
            <person name="Puiu D."/>
            <person name="Melake-Berhan A."/>
            <person name="Jones K.M."/>
            <person name="Redman J."/>
            <person name="Chen G."/>
            <person name="Cahoon E.B."/>
            <person name="Gedil M."/>
            <person name="Stanke M."/>
            <person name="Haas B.J."/>
            <person name="Wortman J.R."/>
            <person name="Fraser-Liggett C.M."/>
            <person name="Ravel J."/>
            <person name="Rabinowicz P.D."/>
        </authorList>
    </citation>
    <scope>NUCLEOTIDE SEQUENCE [LARGE SCALE GENOMIC DNA]</scope>
    <source>
        <strain evidence="3">cv. Hale</strain>
    </source>
</reference>
<evidence type="ECO:0000313" key="3">
    <source>
        <dbReference type="Proteomes" id="UP000008311"/>
    </source>
</evidence>
<evidence type="ECO:0000313" key="2">
    <source>
        <dbReference type="EMBL" id="EEF25031.1"/>
    </source>
</evidence>
<evidence type="ECO:0000256" key="1">
    <source>
        <dbReference type="SAM" id="MobiDB-lite"/>
    </source>
</evidence>
<proteinExistence type="predicted"/>
<accession>B9TGI4</accession>
<keyword evidence="3" id="KW-1185">Reference proteome</keyword>
<feature type="region of interest" description="Disordered" evidence="1">
    <location>
        <begin position="1"/>
        <end position="43"/>
    </location>
</feature>